<keyword evidence="2" id="KW-1185">Reference proteome</keyword>
<dbReference type="EMBL" id="JANFQO010000009">
    <property type="protein sequence ID" value="MCQ4165428.1"/>
    <property type="molecule type" value="Genomic_DNA"/>
</dbReference>
<evidence type="ECO:0000313" key="2">
    <source>
        <dbReference type="Proteomes" id="UP001165498"/>
    </source>
</evidence>
<dbReference type="SUPFAM" id="SSF48695">
    <property type="entry name" value="Multiheme cytochromes"/>
    <property type="match status" value="1"/>
</dbReference>
<organism evidence="1 2">
    <name type="scientific">Tahibacter harae</name>
    <dbReference type="NCBI Taxonomy" id="2963937"/>
    <lineage>
        <taxon>Bacteria</taxon>
        <taxon>Pseudomonadati</taxon>
        <taxon>Pseudomonadota</taxon>
        <taxon>Gammaproteobacteria</taxon>
        <taxon>Lysobacterales</taxon>
        <taxon>Rhodanobacteraceae</taxon>
        <taxon>Tahibacter</taxon>
    </lineage>
</organism>
<name>A0ABT1QT03_9GAMM</name>
<dbReference type="InterPro" id="IPR036280">
    <property type="entry name" value="Multihaem_cyt_sf"/>
</dbReference>
<evidence type="ECO:0008006" key="3">
    <source>
        <dbReference type="Google" id="ProtNLM"/>
    </source>
</evidence>
<protein>
    <recommendedName>
        <fullName evidence="3">Cytochrome c-552/4 domain-containing protein</fullName>
    </recommendedName>
</protein>
<reference evidence="1" key="1">
    <citation type="submission" date="2022-07" db="EMBL/GenBank/DDBJ databases">
        <title>Tahibacter sp., a new gammaproteobacterium isolated from the silt sample collected at pig farm.</title>
        <authorList>
            <person name="Chen H."/>
        </authorList>
    </citation>
    <scope>NUCLEOTIDE SEQUENCE</scope>
    <source>
        <strain evidence="1">P2K</strain>
    </source>
</reference>
<proteinExistence type="predicted"/>
<evidence type="ECO:0000313" key="1">
    <source>
        <dbReference type="EMBL" id="MCQ4165428.1"/>
    </source>
</evidence>
<accession>A0ABT1QT03</accession>
<dbReference type="Proteomes" id="UP001165498">
    <property type="component" value="Unassembled WGS sequence"/>
</dbReference>
<dbReference type="RefSeq" id="WP_255914596.1">
    <property type="nucleotide sequence ID" value="NZ_JANFQO010000009.1"/>
</dbReference>
<dbReference type="Gene3D" id="1.10.1130.10">
    <property type="entry name" value="Flavocytochrome C3, Chain A"/>
    <property type="match status" value="1"/>
</dbReference>
<sequence length="641" mass="68192">MQWKGEWLARGRGARSLLAGLAAALLCGLIAGAPALALDFTPHGTQPPLKTTLENSSGCQGCHRGFSAPHNGFMPHSTWSGSMMANATRDPLFWAALDVANKDLPGVGDYCLRCHTPNGWLGGRVVKNGGAGQPANGAMGCQLQGDYNDDDGSANDYSGIGCHFCHRVMPHGPQGPQSQPFAIGNGNVWVDDESLCTAPNGQFYGGPCRRGPYTYVNFELEPPHGWQPSALHSSSEFCGTCHDVSTPDTDQGPLKTLILENGTATTRPFPIERTYSEWKRSLFADLIFRDGLQSAAGSELPALAKGQTCQNCHMPNSDDPLAQACGMNPEGSRTGNLPTHRLVGANTWIPAMIKTLYAGASGFNRAADFDRTIAWARAMLQSSARVTATITAFTAPAPGAPGQVSVRVRTTNLSGHKLPTGYSEGRRMWLNLKVFNAANALVAESGAFDAATGVLTEDSQIKIYEVLQGIWDPVQPGVCRTEAGGRKVFHFVLNNCIAKDNRIPPLGFRPAAPGDANGDEVRPVNYSYAQTAPGSGELVNYDDTVYSFVLPAGTPLPVRVEANLRHQIASKEYIEFLRDQAVAAPAVPAENTLCAGAPGRPFDVGPQSLSRGEFMHALWSDPAYGKSPPETAASATVVTGN</sequence>
<gene>
    <name evidence="1" type="ORF">NM961_11980</name>
</gene>
<comment type="caution">
    <text evidence="1">The sequence shown here is derived from an EMBL/GenBank/DDBJ whole genome shotgun (WGS) entry which is preliminary data.</text>
</comment>